<dbReference type="Proteomes" id="UP000247480">
    <property type="component" value="Unassembled WGS sequence"/>
</dbReference>
<dbReference type="EMBL" id="BGJZ01000286">
    <property type="protein sequence ID" value="GBH12002.1"/>
    <property type="molecule type" value="Genomic_DNA"/>
</dbReference>
<sequence length="125" mass="13721">MLRSMLCTSPERPGTLCFDYRADALRRRAVLDALRRLCGAARHCVVSAITVKKRFLSTIVLSTIVRRSASACSSGRSASSLWRSASHCGSARSVMFVYDSRHLFAPRRLTCAPSMGAILEVKVLS</sequence>
<evidence type="ECO:0000313" key="1">
    <source>
        <dbReference type="EMBL" id="GBH12002.1"/>
    </source>
</evidence>
<protein>
    <submittedName>
        <fullName evidence="1">Uncharacterized protein</fullName>
    </submittedName>
</protein>
<evidence type="ECO:0000313" key="2">
    <source>
        <dbReference type="Proteomes" id="UP000247480"/>
    </source>
</evidence>
<name>A0A2V0QRY2_PSESF</name>
<proteinExistence type="predicted"/>
<accession>A0A2V0QRY2</accession>
<gene>
    <name evidence="1" type="ORF">KPSA1_05464</name>
</gene>
<organism evidence="1 2">
    <name type="scientific">Pseudomonas syringae pv. actinidiae</name>
    <dbReference type="NCBI Taxonomy" id="103796"/>
    <lineage>
        <taxon>Bacteria</taxon>
        <taxon>Pseudomonadati</taxon>
        <taxon>Pseudomonadota</taxon>
        <taxon>Gammaproteobacteria</taxon>
        <taxon>Pseudomonadales</taxon>
        <taxon>Pseudomonadaceae</taxon>
        <taxon>Pseudomonas</taxon>
        <taxon>Pseudomonas syringae</taxon>
    </lineage>
</organism>
<comment type="caution">
    <text evidence="1">The sequence shown here is derived from an EMBL/GenBank/DDBJ whole genome shotgun (WGS) entry which is preliminary data.</text>
</comment>
<dbReference type="AlphaFoldDB" id="A0A2V0QRY2"/>
<reference evidence="1 2" key="1">
    <citation type="submission" date="2018-04" db="EMBL/GenBank/DDBJ databases">
        <title>Draft genome sequence of Pseudomonas syringae pv. actinidiae biovar 1 strains isolated from kiwifruit in Kagawa prefecture.</title>
        <authorList>
            <person name="Tabuchi M."/>
            <person name="Saito M."/>
            <person name="Fujiwara S."/>
            <person name="Sasa N."/>
            <person name="Akimitsu K."/>
            <person name="Gomi K."/>
            <person name="Konishi-Sugita S."/>
            <person name="Hamano K."/>
            <person name="Kataoka I."/>
        </authorList>
    </citation>
    <scope>NUCLEOTIDE SEQUENCE [LARGE SCALE GENOMIC DNA]</scope>
    <source>
        <strain evidence="1 2">MAFF212206</strain>
    </source>
</reference>